<keyword evidence="6" id="KW-1185">Reference proteome</keyword>
<dbReference type="PATRIC" id="fig|1449351.3.peg.3730"/>
<dbReference type="EMBL" id="JAME01000034">
    <property type="protein sequence ID" value="ETX27360.1"/>
    <property type="molecule type" value="Genomic_DNA"/>
</dbReference>
<feature type="binding site" evidence="3">
    <location>
        <begin position="81"/>
        <end position="88"/>
    </location>
    <ligand>
        <name>FAD</name>
        <dbReference type="ChEBI" id="CHEBI:57692"/>
    </ligand>
</feature>
<protein>
    <submittedName>
        <fullName evidence="5">DNA photolyase</fullName>
    </submittedName>
</protein>
<dbReference type="InterPro" id="IPR005101">
    <property type="entry name" value="Cryptochr/Photolyase_FAD-bd"/>
</dbReference>
<keyword evidence="5" id="KW-0456">Lyase</keyword>
<proteinExistence type="predicted"/>
<dbReference type="STRING" id="1449351.RISW2_14285"/>
<dbReference type="PANTHER" id="PTHR11455:SF9">
    <property type="entry name" value="CRYPTOCHROME CIRCADIAN CLOCK 5 ISOFORM X1"/>
    <property type="match status" value="1"/>
</dbReference>
<dbReference type="eggNOG" id="COG0415">
    <property type="taxonomic scope" value="Bacteria"/>
</dbReference>
<dbReference type="InterPro" id="IPR036134">
    <property type="entry name" value="Crypto/Photolyase_FAD-like_sf"/>
</dbReference>
<dbReference type="SUPFAM" id="SSF48173">
    <property type="entry name" value="Cryptochrome/photolyase FAD-binding domain"/>
    <property type="match status" value="1"/>
</dbReference>
<dbReference type="GO" id="GO:0071949">
    <property type="term" value="F:FAD binding"/>
    <property type="evidence" value="ECO:0007669"/>
    <property type="project" value="TreeGrafter"/>
</dbReference>
<keyword evidence="2 3" id="KW-0274">FAD</keyword>
<dbReference type="OrthoDB" id="9772484at2"/>
<dbReference type="Pfam" id="PF03441">
    <property type="entry name" value="FAD_binding_7"/>
    <property type="match status" value="1"/>
</dbReference>
<name>X7F3H4_9RHOB</name>
<feature type="binding site" evidence="3">
    <location>
        <position position="78"/>
    </location>
    <ligand>
        <name>FAD</name>
        <dbReference type="ChEBI" id="CHEBI:57692"/>
    </ligand>
</feature>
<dbReference type="GO" id="GO:0003904">
    <property type="term" value="F:deoxyribodipyrimidine photo-lyase activity"/>
    <property type="evidence" value="ECO:0007669"/>
    <property type="project" value="TreeGrafter"/>
</dbReference>
<evidence type="ECO:0000313" key="6">
    <source>
        <dbReference type="Proteomes" id="UP000023430"/>
    </source>
</evidence>
<feature type="binding site" evidence="3">
    <location>
        <position position="29"/>
    </location>
    <ligand>
        <name>FAD</name>
        <dbReference type="ChEBI" id="CHEBI:57692"/>
    </ligand>
</feature>
<dbReference type="GO" id="GO:0009416">
    <property type="term" value="P:response to light stimulus"/>
    <property type="evidence" value="ECO:0007669"/>
    <property type="project" value="TreeGrafter"/>
</dbReference>
<feature type="binding site" evidence="3">
    <location>
        <begin position="41"/>
        <end position="49"/>
    </location>
    <ligand>
        <name>FAD</name>
        <dbReference type="ChEBI" id="CHEBI:57692"/>
    </ligand>
</feature>
<dbReference type="GO" id="GO:0003677">
    <property type="term" value="F:DNA binding"/>
    <property type="evidence" value="ECO:0007669"/>
    <property type="project" value="TreeGrafter"/>
</dbReference>
<organism evidence="5 6">
    <name type="scientific">Roseivivax isoporae LMG 25204</name>
    <dbReference type="NCBI Taxonomy" id="1449351"/>
    <lineage>
        <taxon>Bacteria</taxon>
        <taxon>Pseudomonadati</taxon>
        <taxon>Pseudomonadota</taxon>
        <taxon>Alphaproteobacteria</taxon>
        <taxon>Rhodobacterales</taxon>
        <taxon>Roseobacteraceae</taxon>
        <taxon>Roseivivax</taxon>
    </lineage>
</organism>
<evidence type="ECO:0000313" key="5">
    <source>
        <dbReference type="EMBL" id="ETX27360.1"/>
    </source>
</evidence>
<evidence type="ECO:0000256" key="1">
    <source>
        <dbReference type="ARBA" id="ARBA00022630"/>
    </source>
</evidence>
<dbReference type="Proteomes" id="UP000023430">
    <property type="component" value="Unassembled WGS sequence"/>
</dbReference>
<dbReference type="PANTHER" id="PTHR11455">
    <property type="entry name" value="CRYPTOCHROME"/>
    <property type="match status" value="1"/>
</dbReference>
<dbReference type="Gene3D" id="1.10.579.10">
    <property type="entry name" value="DNA Cyclobutane Dipyrimidine Photolyase, subunit A, domain 3"/>
    <property type="match status" value="1"/>
</dbReference>
<dbReference type="Gene3D" id="1.25.40.80">
    <property type="match status" value="1"/>
</dbReference>
<sequence length="403" mass="44437">MQALETFPPDRDSACARLEAWIPQAGRHYATRRNHDTGPGTRDGVSQLSPYLRHRILTEEEVLAAVLARHSRAGAQKFIDEMFWRTYFKGFLEMRPTLWGAYWGELALAWDQVQTEAGLRARWEAACRGETGIDCFDAWAHALVETGYLHNHARMWFASIWLFTLKLPLALGADFFLRHLCDGDPASNTLSWRWVGGLHTPGKTYLARVSNISKYTEGRFRPLHQLASEAPAVQGAPNPERMAAPGSDRLDPARRSVLLLHEDDLSPGWMFDAGLAPLASATLDATRRLSILEPAPHVGAFKRAALSDCVARAASRLGQVTEGLKDAESIVAWARAAGAEQIVTSHPPVGPVADLLKGVTGLPVVRLLRPFDARAWPHATAGFFKFKDRIPALLGEMSGIRAA</sequence>
<evidence type="ECO:0000256" key="2">
    <source>
        <dbReference type="ARBA" id="ARBA00022827"/>
    </source>
</evidence>
<accession>X7F3H4</accession>
<feature type="binding site" evidence="3">
    <location>
        <begin position="182"/>
        <end position="184"/>
    </location>
    <ligand>
        <name>FAD</name>
        <dbReference type="ChEBI" id="CHEBI:57692"/>
    </ligand>
</feature>
<reference evidence="5 6" key="1">
    <citation type="submission" date="2014-01" db="EMBL/GenBank/DDBJ databases">
        <title>Roseivivax isoporae LMG 25204 Genome Sequencing.</title>
        <authorList>
            <person name="Lai Q."/>
            <person name="Li G."/>
            <person name="Shao Z."/>
        </authorList>
    </citation>
    <scope>NUCLEOTIDE SEQUENCE [LARGE SCALE GENOMIC DNA]</scope>
    <source>
        <strain evidence="5 6">LMG 25204</strain>
    </source>
</reference>
<evidence type="ECO:0000256" key="3">
    <source>
        <dbReference type="PIRSR" id="PIRSR602081-1"/>
    </source>
</evidence>
<gene>
    <name evidence="5" type="ORF">RISW2_14285</name>
</gene>
<keyword evidence="1 3" id="KW-0285">Flavoprotein</keyword>
<dbReference type="AlphaFoldDB" id="X7F3H4"/>
<comment type="caution">
    <text evidence="5">The sequence shown here is derived from an EMBL/GenBank/DDBJ whole genome shotgun (WGS) entry which is preliminary data.</text>
</comment>
<comment type="cofactor">
    <cofactor evidence="3">
        <name>FAD</name>
        <dbReference type="ChEBI" id="CHEBI:57692"/>
    </cofactor>
    <text evidence="3">Binds 1 FAD per subunit.</text>
</comment>
<dbReference type="RefSeq" id="WP_043773854.1">
    <property type="nucleotide sequence ID" value="NZ_JAME01000034.1"/>
</dbReference>
<dbReference type="InterPro" id="IPR002081">
    <property type="entry name" value="Cryptochrome/DNA_photolyase_1"/>
</dbReference>
<evidence type="ECO:0000259" key="4">
    <source>
        <dbReference type="Pfam" id="PF03441"/>
    </source>
</evidence>
<feature type="domain" description="Cryptochrome/DNA photolyase FAD-binding" evidence="4">
    <location>
        <begin position="78"/>
        <end position="214"/>
    </location>
</feature>